<reference evidence="1 2" key="1">
    <citation type="submission" date="2021-08" db="EMBL/GenBank/DDBJ databases">
        <title>Draft Genome Sequence of Phanerochaete sordida strain YK-624.</title>
        <authorList>
            <person name="Mori T."/>
            <person name="Dohra H."/>
            <person name="Suzuki T."/>
            <person name="Kawagishi H."/>
            <person name="Hirai H."/>
        </authorList>
    </citation>
    <scope>NUCLEOTIDE SEQUENCE [LARGE SCALE GENOMIC DNA]</scope>
    <source>
        <strain evidence="1 2">YK-624</strain>
    </source>
</reference>
<comment type="caution">
    <text evidence="1">The sequence shown here is derived from an EMBL/GenBank/DDBJ whole genome shotgun (WGS) entry which is preliminary data.</text>
</comment>
<evidence type="ECO:0000313" key="2">
    <source>
        <dbReference type="Proteomes" id="UP000703269"/>
    </source>
</evidence>
<dbReference type="Proteomes" id="UP000703269">
    <property type="component" value="Unassembled WGS sequence"/>
</dbReference>
<gene>
    <name evidence="1" type="ORF">PsYK624_029170</name>
</gene>
<dbReference type="AlphaFoldDB" id="A0A9P3G2T4"/>
<name>A0A9P3G2T4_9APHY</name>
<proteinExistence type="predicted"/>
<evidence type="ECO:0000313" key="1">
    <source>
        <dbReference type="EMBL" id="GJE86834.1"/>
    </source>
</evidence>
<sequence>MSWPAYTAFMFSSTCQNCGRGSCEAMFWDCLARYCPYCKLKISVLHTRKYDAVRTLGTALEGVNIPFPLDQIPLHFAIPVMDTEQKKFEGDGIMEAFKQHEGWSYSRIELDKLRASMTTLPPEDVFGFIQAKAKALRTRRDQTPSLVQWKKEDKALRAGERQQLLNSRYESIRQKLVELGWEEELDILGPRALSLHPLVAQAKSLTDRIWANIRPQLVALLFECQQDRLAEERAPIIEQRKAVLDDVVHAIEPKVRYRAAPSLYEVAVGIPRVLDTLKLPPDVAVTAESFAFLATELPDFVEQWTIDICEQLESRIRAKIDLAADTEPLRLAIASSWRCIRCSRHLRTQEFTAHRCYTHPKPVVRTRDYCKELLADMLPTHRLDLADFADEVEFLQQIVAKCGHDPKTATVAEMNASSARVTCPMHNPEGAVCFMTWKTMIAHVRQNMWALPSCGLEELEAVPEQFCAAARPLEEGLAQLDREFPAAKHRGLSIWRCGICLDTPPEDYLDVEDHMMRHHRRLSAADADNIVLAHEGPIVLDESRREELDLDQGFRSYLDGGLAAFATLDQGDS</sequence>
<dbReference type="EMBL" id="BPQB01000005">
    <property type="protein sequence ID" value="GJE86834.1"/>
    <property type="molecule type" value="Genomic_DNA"/>
</dbReference>
<dbReference type="OrthoDB" id="2322499at2759"/>
<keyword evidence="2" id="KW-1185">Reference proteome</keyword>
<protein>
    <submittedName>
        <fullName evidence="1">Uncharacterized protein</fullName>
    </submittedName>
</protein>
<accession>A0A9P3G2T4</accession>
<organism evidence="1 2">
    <name type="scientific">Phanerochaete sordida</name>
    <dbReference type="NCBI Taxonomy" id="48140"/>
    <lineage>
        <taxon>Eukaryota</taxon>
        <taxon>Fungi</taxon>
        <taxon>Dikarya</taxon>
        <taxon>Basidiomycota</taxon>
        <taxon>Agaricomycotina</taxon>
        <taxon>Agaricomycetes</taxon>
        <taxon>Polyporales</taxon>
        <taxon>Phanerochaetaceae</taxon>
        <taxon>Phanerochaete</taxon>
    </lineage>
</organism>